<evidence type="ECO:0000313" key="4">
    <source>
        <dbReference type="EMBL" id="CAF2130458.1"/>
    </source>
</evidence>
<dbReference type="SUPFAM" id="SSF48403">
    <property type="entry name" value="Ankyrin repeat"/>
    <property type="match status" value="1"/>
</dbReference>
<dbReference type="PANTHER" id="PTHR24177:SF292">
    <property type="entry name" value="ANKYRIN REPEAT FAMILY PROTEIN-RELATED"/>
    <property type="match status" value="1"/>
</dbReference>
<keyword evidence="2" id="KW-0472">Membrane</keyword>
<evidence type="ECO:0000259" key="3">
    <source>
        <dbReference type="Pfam" id="PF13962"/>
    </source>
</evidence>
<feature type="domain" description="PGG" evidence="3">
    <location>
        <begin position="502"/>
        <end position="625"/>
    </location>
</feature>
<organism evidence="4">
    <name type="scientific">Brassica napus</name>
    <name type="common">Rape</name>
    <dbReference type="NCBI Taxonomy" id="3708"/>
    <lineage>
        <taxon>Eukaryota</taxon>
        <taxon>Viridiplantae</taxon>
        <taxon>Streptophyta</taxon>
        <taxon>Embryophyta</taxon>
        <taxon>Tracheophyta</taxon>
        <taxon>Spermatophyta</taxon>
        <taxon>Magnoliopsida</taxon>
        <taxon>eudicotyledons</taxon>
        <taxon>Gunneridae</taxon>
        <taxon>Pentapetalae</taxon>
        <taxon>rosids</taxon>
        <taxon>malvids</taxon>
        <taxon>Brassicales</taxon>
        <taxon>Brassicaceae</taxon>
        <taxon>Brassiceae</taxon>
        <taxon>Brassica</taxon>
    </lineage>
</organism>
<feature type="region of interest" description="Disordered" evidence="1">
    <location>
        <begin position="1"/>
        <end position="105"/>
    </location>
</feature>
<protein>
    <submittedName>
        <fullName evidence="4">(rape) hypothetical protein</fullName>
    </submittedName>
</protein>
<dbReference type="Gene3D" id="1.25.40.20">
    <property type="entry name" value="Ankyrin repeat-containing domain"/>
    <property type="match status" value="2"/>
</dbReference>
<dbReference type="PANTHER" id="PTHR24177">
    <property type="entry name" value="CASKIN"/>
    <property type="match status" value="1"/>
</dbReference>
<proteinExistence type="predicted"/>
<dbReference type="EMBL" id="HG994357">
    <property type="protein sequence ID" value="CAF2130458.1"/>
    <property type="molecule type" value="Genomic_DNA"/>
</dbReference>
<dbReference type="InterPro" id="IPR036770">
    <property type="entry name" value="Ankyrin_rpt-contain_sf"/>
</dbReference>
<feature type="transmembrane region" description="Helical" evidence="2">
    <location>
        <begin position="634"/>
        <end position="659"/>
    </location>
</feature>
<dbReference type="InterPro" id="IPR026961">
    <property type="entry name" value="PGG_dom"/>
</dbReference>
<dbReference type="Pfam" id="PF13962">
    <property type="entry name" value="PGG"/>
    <property type="match status" value="1"/>
</dbReference>
<feature type="transmembrane region" description="Helical" evidence="2">
    <location>
        <begin position="508"/>
        <end position="529"/>
    </location>
</feature>
<feature type="compositionally biased region" description="Polar residues" evidence="1">
    <location>
        <begin position="43"/>
        <end position="54"/>
    </location>
</feature>
<sequence length="670" mass="75093">MDNSESCNQQSDDVKDKGKQGDIVLEIGEPSTPSRNEDPSPEHNLQGNPSNDVSEPTRMDNPESCNQSDAVMNKDKQGDTVVELGEPSTSSPNEDPSPGPNVQDNLSRDVHLEMYQAALGGNWKAAQKIIDKQKNIVAKGITRRSDNSLHIAVAANQTAFVENLLKKMERHEMESTNDENNTALHIAAALGAVKIAKMLVKANKKLHNIRGGKREILPIHLAALFRQGEMVRCLFGETKTFNDLDEREFLNLFQAIIEADIYDVALLMLKKEKWKTGANPLDGNGVAGSVLHLMARKPSDVYHKNQLNMFQKFAHSISKGFFCHEKKMQTLAHQFVEDLWKPVVDWPAKDVSKLLKSPTNIVFDAAERGNVEFLSILIRSYPDIIWMSDDNSLSLLHVAALNRHVSIFKMIYKYGGIKNLIASYNNKNTEDNMLHLVARLPPPNRLQAVSGAALQMQRELRWFNAVKEIVPQSFINTGNKKKLLAQDLFTKEHKSLCKQGERWMKETATACMLVATLIATVVFAAAFTIPGSYDDKTGYDPETNYHNLAGFPRFRKKFWFDVFIVSDSVSLLSSVTAIAFFLSILTSRYAEKDFLVALPRKLALGTFALFAAIISMVLAFTSTMILTRDQEPEWSIIVIICLASLTAISYTCLHFLLWFDTFCSSLSKML</sequence>
<feature type="transmembrane region" description="Helical" evidence="2">
    <location>
        <begin position="602"/>
        <end position="622"/>
    </location>
</feature>
<evidence type="ECO:0000256" key="1">
    <source>
        <dbReference type="SAM" id="MobiDB-lite"/>
    </source>
</evidence>
<keyword evidence="2" id="KW-0812">Transmembrane</keyword>
<dbReference type="AlphaFoldDB" id="A0A816W9T2"/>
<accession>A0A816W9T2</accession>
<dbReference type="Proteomes" id="UP001295469">
    <property type="component" value="Chromosome A03"/>
</dbReference>
<feature type="compositionally biased region" description="Polar residues" evidence="1">
    <location>
        <begin position="87"/>
        <end position="105"/>
    </location>
</feature>
<reference evidence="4" key="1">
    <citation type="submission" date="2021-01" db="EMBL/GenBank/DDBJ databases">
        <authorList>
            <consortium name="Genoscope - CEA"/>
            <person name="William W."/>
        </authorList>
    </citation>
    <scope>NUCLEOTIDE SEQUENCE</scope>
</reference>
<dbReference type="InterPro" id="IPR002110">
    <property type="entry name" value="Ankyrin_rpt"/>
</dbReference>
<feature type="transmembrane region" description="Helical" evidence="2">
    <location>
        <begin position="558"/>
        <end position="582"/>
    </location>
</feature>
<gene>
    <name evidence="4" type="ORF">DARMORV10_A03P52140.1</name>
</gene>
<keyword evidence="2" id="KW-1133">Transmembrane helix</keyword>
<dbReference type="Pfam" id="PF12796">
    <property type="entry name" value="Ank_2"/>
    <property type="match status" value="1"/>
</dbReference>
<evidence type="ECO:0000256" key="2">
    <source>
        <dbReference type="SAM" id="Phobius"/>
    </source>
</evidence>
<dbReference type="SMART" id="SM00248">
    <property type="entry name" value="ANK"/>
    <property type="match status" value="4"/>
</dbReference>
<feature type="compositionally biased region" description="Polar residues" evidence="1">
    <location>
        <begin position="1"/>
        <end position="11"/>
    </location>
</feature>
<name>A0A816W9T2_BRANA</name>